<comment type="subunit">
    <text evidence="2">Forms a heterodimer with MurT.</text>
</comment>
<organism evidence="4 5">
    <name type="scientific">Clostridium aestuarii</name>
    <dbReference type="NCBI Taxonomy" id="338193"/>
    <lineage>
        <taxon>Bacteria</taxon>
        <taxon>Bacillati</taxon>
        <taxon>Bacillota</taxon>
        <taxon>Clostridia</taxon>
        <taxon>Eubacteriales</taxon>
        <taxon>Clostridiaceae</taxon>
        <taxon>Clostridium</taxon>
    </lineage>
</organism>
<comment type="catalytic activity">
    <reaction evidence="2">
        <text>L-glutamine + H2O = L-glutamate + NH4(+)</text>
        <dbReference type="Rhea" id="RHEA:15889"/>
        <dbReference type="ChEBI" id="CHEBI:15377"/>
        <dbReference type="ChEBI" id="CHEBI:28938"/>
        <dbReference type="ChEBI" id="CHEBI:29985"/>
        <dbReference type="ChEBI" id="CHEBI:58359"/>
        <dbReference type="EC" id="3.5.1.2"/>
    </reaction>
</comment>
<comment type="pathway">
    <text evidence="2">Cell wall biogenesis; peptidoglycan biosynthesis.</text>
</comment>
<comment type="function">
    <text evidence="2">The lipid II isoglutaminyl synthase complex catalyzes the formation of alpha-D-isoglutamine in the cell wall lipid II stem peptide. The GatD subunit catalyzes the hydrolysis of glutamine to glutamate and ammonia. The resulting ammonia molecule is channeled to the active site of MurT.</text>
</comment>
<evidence type="ECO:0000256" key="1">
    <source>
        <dbReference type="ARBA" id="ARBA00022962"/>
    </source>
</evidence>
<evidence type="ECO:0000313" key="4">
    <source>
        <dbReference type="EMBL" id="MCY6484550.1"/>
    </source>
</evidence>
<keyword evidence="5" id="KW-1185">Reference proteome</keyword>
<feature type="domain" description="CobB/CobQ-like glutamine amidotransferase" evidence="3">
    <location>
        <begin position="4"/>
        <end position="198"/>
    </location>
</feature>
<dbReference type="Pfam" id="PF07685">
    <property type="entry name" value="GATase_3"/>
    <property type="match status" value="1"/>
</dbReference>
<sequence>MELNICHMYPDLLNVYGDIGNILILKYRAEKRGIKTNILNLSINDKFDSSKYDIVFFGGGQDYEQSIVSDDLKKHKKDEIVKYIESNKVFLSICGGYQLLGKYYVTPEGKELEGLNILDIYTKSSEKRFIGNTIIYNKDFNETYVGFENHSGKTYIGSLKPLGRVITGYGNNGEDGHEGCIYKNTFCTYFHGSLLSKNPELADRLLNYALKNKYGKFILPPIDDTFEIKAKEFIITREKNAAKQFS</sequence>
<dbReference type="Proteomes" id="UP001078443">
    <property type="component" value="Unassembled WGS sequence"/>
</dbReference>
<comment type="catalytic activity">
    <reaction evidence="2">
        <text>beta-D-GlcNAc-(1-&gt;4)-Mur2Ac(oyl-L-Ala-gamma-D-Glu-L-Lys-D-Ala-D-Ala)-di-trans,octa-cis-undecaprenyl diphosphate + L-glutamine + ATP + H2O = beta-D-GlcNAc-(1-&gt;4)-Mur2Ac(oyl-L-Ala-D-isoglutaminyl-L-Lys-D-Ala-D-Ala)-di-trans,octa-cis-undecaprenyl diphosphate + L-glutamate + ADP + phosphate + H(+)</text>
        <dbReference type="Rhea" id="RHEA:57928"/>
        <dbReference type="ChEBI" id="CHEBI:15377"/>
        <dbReference type="ChEBI" id="CHEBI:15378"/>
        <dbReference type="ChEBI" id="CHEBI:29985"/>
        <dbReference type="ChEBI" id="CHEBI:30616"/>
        <dbReference type="ChEBI" id="CHEBI:43474"/>
        <dbReference type="ChEBI" id="CHEBI:58359"/>
        <dbReference type="ChEBI" id="CHEBI:60033"/>
        <dbReference type="ChEBI" id="CHEBI:62233"/>
        <dbReference type="ChEBI" id="CHEBI:456216"/>
        <dbReference type="EC" id="6.3.5.13"/>
    </reaction>
</comment>
<reference evidence="4" key="1">
    <citation type="submission" date="2022-12" db="EMBL/GenBank/DDBJ databases">
        <authorList>
            <person name="Wang J."/>
        </authorList>
    </citation>
    <scope>NUCLEOTIDE SEQUENCE</scope>
    <source>
        <strain evidence="4">HY-45-18</strain>
    </source>
</reference>
<dbReference type="InterPro" id="IPR011698">
    <property type="entry name" value="GATase_3"/>
</dbReference>
<keyword evidence="2" id="KW-0436">Ligase</keyword>
<gene>
    <name evidence="2" type="primary">gatD</name>
    <name evidence="4" type="ORF">OW763_09375</name>
</gene>
<dbReference type="EC" id="3.5.1.2" evidence="2"/>
<dbReference type="CDD" id="cd01750">
    <property type="entry name" value="GATase1_CobQ"/>
    <property type="match status" value="1"/>
</dbReference>
<evidence type="ECO:0000259" key="3">
    <source>
        <dbReference type="Pfam" id="PF07685"/>
    </source>
</evidence>
<feature type="active site" description="Nucleophile" evidence="2">
    <location>
        <position position="94"/>
    </location>
</feature>
<dbReference type="InterPro" id="IPR043702">
    <property type="entry name" value="Lipid_II_synth_GatD"/>
</dbReference>
<keyword evidence="2" id="KW-0573">Peptidoglycan synthesis</keyword>
<dbReference type="RefSeq" id="WP_268040853.1">
    <property type="nucleotide sequence ID" value="NZ_JAPQER010000003.1"/>
</dbReference>
<evidence type="ECO:0000313" key="5">
    <source>
        <dbReference type="Proteomes" id="UP001078443"/>
    </source>
</evidence>
<dbReference type="PROSITE" id="PS51274">
    <property type="entry name" value="GATASE_COBBQ"/>
    <property type="match status" value="1"/>
</dbReference>
<comment type="similarity">
    <text evidence="2">Belongs to the CobB/CobQ family. GatD subfamily.</text>
</comment>
<dbReference type="HAMAP" id="MF_02213">
    <property type="entry name" value="Lipid_II_synth_GatD"/>
    <property type="match status" value="1"/>
</dbReference>
<dbReference type="EC" id="6.3.5.13" evidence="2"/>
<feature type="active site" evidence="2">
    <location>
        <position position="191"/>
    </location>
</feature>
<keyword evidence="1 2" id="KW-0315">Glutamine amidotransferase</keyword>
<dbReference type="SUPFAM" id="SSF52317">
    <property type="entry name" value="Class I glutamine amidotransferase-like"/>
    <property type="match status" value="1"/>
</dbReference>
<accession>A0ABT4D2P3</accession>
<evidence type="ECO:0000256" key="2">
    <source>
        <dbReference type="HAMAP-Rule" id="MF_02213"/>
    </source>
</evidence>
<keyword evidence="2" id="KW-0133">Cell shape</keyword>
<comment type="caution">
    <text evidence="4">The sequence shown here is derived from an EMBL/GenBank/DDBJ whole genome shotgun (WGS) entry which is preliminary data.</text>
</comment>
<dbReference type="PANTHER" id="PTHR21343:SF9">
    <property type="entry name" value="LIPID II ISOGLUTAMINYL SYNTHASE (GLUTAMINE-HYDROLYZING) SUBUNIT GATD"/>
    <property type="match status" value="1"/>
</dbReference>
<name>A0ABT4D2P3_9CLOT</name>
<dbReference type="Gene3D" id="3.40.50.880">
    <property type="match status" value="1"/>
</dbReference>
<protein>
    <recommendedName>
        <fullName evidence="2">Lipid II isoglutaminyl synthase (glutamine-hydrolyzing) subunit GatD</fullName>
        <ecNumber evidence="2">6.3.5.13</ecNumber>
    </recommendedName>
    <alternativeName>
        <fullName evidence="2">Lipid II isoglutaminyl synthase glutaminase subunit</fullName>
        <ecNumber evidence="2">3.5.1.2</ecNumber>
    </alternativeName>
</protein>
<proteinExistence type="inferred from homology"/>
<feature type="binding site" evidence="2">
    <location>
        <position position="128"/>
    </location>
    <ligand>
        <name>substrate</name>
    </ligand>
</feature>
<dbReference type="InterPro" id="IPR033949">
    <property type="entry name" value="CobQ_GATase1"/>
</dbReference>
<dbReference type="PANTHER" id="PTHR21343">
    <property type="entry name" value="DETHIOBIOTIN SYNTHETASE"/>
    <property type="match status" value="1"/>
</dbReference>
<keyword evidence="2" id="KW-0378">Hydrolase</keyword>
<dbReference type="InterPro" id="IPR029062">
    <property type="entry name" value="Class_I_gatase-like"/>
</dbReference>
<keyword evidence="2" id="KW-0961">Cell wall biogenesis/degradation</keyword>
<dbReference type="EMBL" id="JAPQER010000003">
    <property type="protein sequence ID" value="MCY6484550.1"/>
    <property type="molecule type" value="Genomic_DNA"/>
</dbReference>